<organism evidence="3 4">
    <name type="scientific">Corynebacterium kalidii</name>
    <dbReference type="NCBI Taxonomy" id="2931982"/>
    <lineage>
        <taxon>Bacteria</taxon>
        <taxon>Bacillati</taxon>
        <taxon>Actinomycetota</taxon>
        <taxon>Actinomycetes</taxon>
        <taxon>Mycobacteriales</taxon>
        <taxon>Corynebacteriaceae</taxon>
        <taxon>Corynebacterium</taxon>
    </lineage>
</organism>
<gene>
    <name evidence="3" type="ORF">MUN33_12455</name>
</gene>
<dbReference type="AlphaFoldDB" id="A0A9X2B059"/>
<name>A0A9X2B059_9CORY</name>
<sequence length="133" mass="14366">MSVRPPRPSPDAGPLRTCIATRGVHPASALLRCVAEWTYEGGGPGSVRVVPDPRRRLPGRGAWITATVSAYETAVQRRAFARALKVPSEADTTPVLEYLRDRGDSRGSGVSTSREVPHLTTSPVAEKVKETDY</sequence>
<evidence type="ECO:0000313" key="4">
    <source>
        <dbReference type="Proteomes" id="UP001139207"/>
    </source>
</evidence>
<feature type="compositionally biased region" description="Polar residues" evidence="1">
    <location>
        <begin position="108"/>
        <end position="123"/>
    </location>
</feature>
<dbReference type="Proteomes" id="UP001139207">
    <property type="component" value="Unassembled WGS sequence"/>
</dbReference>
<feature type="region of interest" description="Disordered" evidence="1">
    <location>
        <begin position="100"/>
        <end position="133"/>
    </location>
</feature>
<dbReference type="RefSeq" id="WP_244805238.1">
    <property type="nucleotide sequence ID" value="NZ_JALIEA010000017.1"/>
</dbReference>
<reference evidence="3" key="1">
    <citation type="submission" date="2022-04" db="EMBL/GenBank/DDBJ databases">
        <title>Corynebacterium kalidii LD5P10.</title>
        <authorList>
            <person name="Sun J.Q."/>
        </authorList>
    </citation>
    <scope>NUCLEOTIDE SEQUENCE</scope>
    <source>
        <strain evidence="3">LD5P10</strain>
    </source>
</reference>
<evidence type="ECO:0000313" key="3">
    <source>
        <dbReference type="EMBL" id="MCJ7859513.1"/>
    </source>
</evidence>
<dbReference type="InterPro" id="IPR007393">
    <property type="entry name" value="YlxR_dom"/>
</dbReference>
<dbReference type="InterPro" id="IPR035931">
    <property type="entry name" value="YlxR-like_sf"/>
</dbReference>
<proteinExistence type="predicted"/>
<dbReference type="Gene3D" id="3.30.1230.10">
    <property type="entry name" value="YlxR-like"/>
    <property type="match status" value="1"/>
</dbReference>
<dbReference type="Pfam" id="PF04296">
    <property type="entry name" value="YlxR"/>
    <property type="match status" value="1"/>
</dbReference>
<accession>A0A9X2B059</accession>
<dbReference type="EMBL" id="JALIEA010000017">
    <property type="protein sequence ID" value="MCJ7859513.1"/>
    <property type="molecule type" value="Genomic_DNA"/>
</dbReference>
<dbReference type="PANTHER" id="PTHR34215:SF1">
    <property type="entry name" value="YLXR DOMAIN-CONTAINING PROTEIN"/>
    <property type="match status" value="1"/>
</dbReference>
<evidence type="ECO:0000259" key="2">
    <source>
        <dbReference type="Pfam" id="PF04296"/>
    </source>
</evidence>
<dbReference type="SUPFAM" id="SSF64376">
    <property type="entry name" value="YlxR-like"/>
    <property type="match status" value="1"/>
</dbReference>
<dbReference type="InterPro" id="IPR037465">
    <property type="entry name" value="YlxR"/>
</dbReference>
<comment type="caution">
    <text evidence="3">The sequence shown here is derived from an EMBL/GenBank/DDBJ whole genome shotgun (WGS) entry which is preliminary data.</text>
</comment>
<protein>
    <submittedName>
        <fullName evidence="3">YlxR family protein</fullName>
    </submittedName>
</protein>
<dbReference type="PANTHER" id="PTHR34215">
    <property type="entry name" value="BLL0784 PROTEIN"/>
    <property type="match status" value="1"/>
</dbReference>
<feature type="domain" description="YlxR" evidence="2">
    <location>
        <begin position="16"/>
        <end position="90"/>
    </location>
</feature>
<evidence type="ECO:0000256" key="1">
    <source>
        <dbReference type="SAM" id="MobiDB-lite"/>
    </source>
</evidence>
<keyword evidence="4" id="KW-1185">Reference proteome</keyword>